<dbReference type="Proteomes" id="UP000299102">
    <property type="component" value="Unassembled WGS sequence"/>
</dbReference>
<proteinExistence type="predicted"/>
<comment type="caution">
    <text evidence="2">The sequence shown here is derived from an EMBL/GenBank/DDBJ whole genome shotgun (WGS) entry which is preliminary data.</text>
</comment>
<sequence length="143" mass="15770">MKPAAGKPHYAAGRPGFRSRRCASFIKSTPIDERRNRPRHKPPNGVSCNTARTRVVFLYKTESSFRSVKTRPSSRARRAGAPAALAAVNGMRSATGEVRRSSNKGSRRGRTAGRTGRLPARRSKAEILDTLKAVRFPLQRADK</sequence>
<protein>
    <submittedName>
        <fullName evidence="2">Uncharacterized protein</fullName>
    </submittedName>
</protein>
<keyword evidence="3" id="KW-1185">Reference proteome</keyword>
<organism evidence="2 3">
    <name type="scientific">Eumeta variegata</name>
    <name type="common">Bagworm moth</name>
    <name type="synonym">Eumeta japonica</name>
    <dbReference type="NCBI Taxonomy" id="151549"/>
    <lineage>
        <taxon>Eukaryota</taxon>
        <taxon>Metazoa</taxon>
        <taxon>Ecdysozoa</taxon>
        <taxon>Arthropoda</taxon>
        <taxon>Hexapoda</taxon>
        <taxon>Insecta</taxon>
        <taxon>Pterygota</taxon>
        <taxon>Neoptera</taxon>
        <taxon>Endopterygota</taxon>
        <taxon>Lepidoptera</taxon>
        <taxon>Glossata</taxon>
        <taxon>Ditrysia</taxon>
        <taxon>Tineoidea</taxon>
        <taxon>Psychidae</taxon>
        <taxon>Oiketicinae</taxon>
        <taxon>Eumeta</taxon>
    </lineage>
</organism>
<dbReference type="EMBL" id="BGZK01000568">
    <property type="protein sequence ID" value="GBP50603.1"/>
    <property type="molecule type" value="Genomic_DNA"/>
</dbReference>
<name>A0A4C1WHS3_EUMVA</name>
<gene>
    <name evidence="2" type="ORF">EVAR_29362_1</name>
</gene>
<evidence type="ECO:0000313" key="3">
    <source>
        <dbReference type="Proteomes" id="UP000299102"/>
    </source>
</evidence>
<feature type="compositionally biased region" description="Basic residues" evidence="1">
    <location>
        <begin position="101"/>
        <end position="111"/>
    </location>
</feature>
<feature type="region of interest" description="Disordered" evidence="1">
    <location>
        <begin position="1"/>
        <end position="49"/>
    </location>
</feature>
<dbReference type="AlphaFoldDB" id="A0A4C1WHS3"/>
<evidence type="ECO:0000313" key="2">
    <source>
        <dbReference type="EMBL" id="GBP50603.1"/>
    </source>
</evidence>
<feature type="region of interest" description="Disordered" evidence="1">
    <location>
        <begin position="91"/>
        <end position="121"/>
    </location>
</feature>
<reference evidence="2 3" key="1">
    <citation type="journal article" date="2019" name="Commun. Biol.">
        <title>The bagworm genome reveals a unique fibroin gene that provides high tensile strength.</title>
        <authorList>
            <person name="Kono N."/>
            <person name="Nakamura H."/>
            <person name="Ohtoshi R."/>
            <person name="Tomita M."/>
            <person name="Numata K."/>
            <person name="Arakawa K."/>
        </authorList>
    </citation>
    <scope>NUCLEOTIDE SEQUENCE [LARGE SCALE GENOMIC DNA]</scope>
</reference>
<evidence type="ECO:0000256" key="1">
    <source>
        <dbReference type="SAM" id="MobiDB-lite"/>
    </source>
</evidence>
<accession>A0A4C1WHS3</accession>